<dbReference type="RefSeq" id="WP_267024941.1">
    <property type="nucleotide sequence ID" value="NZ_JAIFZO010000002.1"/>
</dbReference>
<gene>
    <name evidence="2" type="ORF">K3769_03350</name>
</gene>
<keyword evidence="1" id="KW-0812">Transmembrane</keyword>
<protein>
    <submittedName>
        <fullName evidence="2">Uncharacterized protein</fullName>
    </submittedName>
</protein>
<organism evidence="2 3">
    <name type="scientific">Streptomyces ortus</name>
    <dbReference type="NCBI Taxonomy" id="2867268"/>
    <lineage>
        <taxon>Bacteria</taxon>
        <taxon>Bacillati</taxon>
        <taxon>Actinomycetota</taxon>
        <taxon>Actinomycetes</taxon>
        <taxon>Kitasatosporales</taxon>
        <taxon>Streptomycetaceae</taxon>
        <taxon>Streptomyces</taxon>
    </lineage>
</organism>
<dbReference type="Proteomes" id="UP001165590">
    <property type="component" value="Unassembled WGS sequence"/>
</dbReference>
<feature type="transmembrane region" description="Helical" evidence="1">
    <location>
        <begin position="103"/>
        <end position="125"/>
    </location>
</feature>
<evidence type="ECO:0000256" key="1">
    <source>
        <dbReference type="SAM" id="Phobius"/>
    </source>
</evidence>
<keyword evidence="1" id="KW-1133">Transmembrane helix</keyword>
<evidence type="ECO:0000313" key="3">
    <source>
        <dbReference type="Proteomes" id="UP001165590"/>
    </source>
</evidence>
<keyword evidence="1" id="KW-0472">Membrane</keyword>
<feature type="transmembrane region" description="Helical" evidence="1">
    <location>
        <begin position="34"/>
        <end position="52"/>
    </location>
</feature>
<feature type="transmembrane region" description="Helical" evidence="1">
    <location>
        <begin position="137"/>
        <end position="156"/>
    </location>
</feature>
<evidence type="ECO:0000313" key="2">
    <source>
        <dbReference type="EMBL" id="MCX4231824.1"/>
    </source>
</evidence>
<comment type="caution">
    <text evidence="2">The sequence shown here is derived from an EMBL/GenBank/DDBJ whole genome shotgun (WGS) entry which is preliminary data.</text>
</comment>
<feature type="transmembrane region" description="Helical" evidence="1">
    <location>
        <begin position="78"/>
        <end position="97"/>
    </location>
</feature>
<name>A0ABT3UW82_9ACTN</name>
<reference evidence="2" key="1">
    <citation type="journal article" date="2022" name="bioRxiv">
        <title>Discovery and biosynthetic assessment of Streptomyces ortus sp nov. isolated from a deep-sea sponge.</title>
        <authorList>
            <person name="Williams S.E."/>
        </authorList>
    </citation>
    <scope>NUCLEOTIDE SEQUENCE</scope>
    <source>
        <strain evidence="2">A15ISP2-DRY2</strain>
    </source>
</reference>
<proteinExistence type="predicted"/>
<dbReference type="EMBL" id="JAIFZO010000002">
    <property type="protein sequence ID" value="MCX4231824.1"/>
    <property type="molecule type" value="Genomic_DNA"/>
</dbReference>
<keyword evidence="3" id="KW-1185">Reference proteome</keyword>
<sequence>MLFAGFVHSSVYYGYFHLESSAIGFDSVELALRSLRLVTFPVLITLALAVVLPRLPELLPMLGVPAHLIHHILRAGRAVARAYLAFVAAGIVLMLLWRYIHPFVWTAPLLVACGLVLGQTSAAAPAPTRRGRPWTRVLPVAGAALFLMWVVALAAGQLGRQDAERDAERIEQRVAVLIHSTEQLSITGPAGLKAEDLGEGFHYRYRYSGLRLLVERDHRYYLLPLGWNHNTDPTYVIDDDESIRVELRPGTQPRQ</sequence>
<accession>A0ABT3UW82</accession>